<feature type="region of interest" description="Disordered" evidence="1">
    <location>
        <begin position="1"/>
        <end position="26"/>
    </location>
</feature>
<sequence>MAHPWGTPLHEPSTNPTPLSSGTPIKAAGITPKSACVAHSWSGVWRWVDVALAQMVLNPQRGFFRLWRLFWRTLGKSLSPKPHGGAGGLDQVSVRHSGIPPSHTATA</sequence>
<name>A0AAV2MMR7_KNICA</name>
<feature type="region of interest" description="Disordered" evidence="1">
    <location>
        <begin position="78"/>
        <end position="107"/>
    </location>
</feature>
<evidence type="ECO:0000313" key="2">
    <source>
        <dbReference type="EMBL" id="CAL1614634.1"/>
    </source>
</evidence>
<dbReference type="Proteomes" id="UP001497482">
    <property type="component" value="Chromosome 9"/>
</dbReference>
<gene>
    <name evidence="2" type="ORF">KC01_LOCUS40670</name>
</gene>
<dbReference type="AlphaFoldDB" id="A0AAV2MMR7"/>
<reference evidence="2 3" key="1">
    <citation type="submission" date="2024-04" db="EMBL/GenBank/DDBJ databases">
        <authorList>
            <person name="Waldvogel A.-M."/>
            <person name="Schoenle A."/>
        </authorList>
    </citation>
    <scope>NUCLEOTIDE SEQUENCE [LARGE SCALE GENOMIC DNA]</scope>
</reference>
<dbReference type="EMBL" id="OZ035831">
    <property type="protein sequence ID" value="CAL1614634.1"/>
    <property type="molecule type" value="Genomic_DNA"/>
</dbReference>
<protein>
    <submittedName>
        <fullName evidence="2">Uncharacterized protein</fullName>
    </submittedName>
</protein>
<evidence type="ECO:0000256" key="1">
    <source>
        <dbReference type="SAM" id="MobiDB-lite"/>
    </source>
</evidence>
<proteinExistence type="predicted"/>
<evidence type="ECO:0000313" key="3">
    <source>
        <dbReference type="Proteomes" id="UP001497482"/>
    </source>
</evidence>
<accession>A0AAV2MMR7</accession>
<feature type="compositionally biased region" description="Polar residues" evidence="1">
    <location>
        <begin position="12"/>
        <end position="23"/>
    </location>
</feature>
<keyword evidence="3" id="KW-1185">Reference proteome</keyword>
<organism evidence="2 3">
    <name type="scientific">Knipowitschia caucasica</name>
    <name type="common">Caucasian dwarf goby</name>
    <name type="synonym">Pomatoschistus caucasicus</name>
    <dbReference type="NCBI Taxonomy" id="637954"/>
    <lineage>
        <taxon>Eukaryota</taxon>
        <taxon>Metazoa</taxon>
        <taxon>Chordata</taxon>
        <taxon>Craniata</taxon>
        <taxon>Vertebrata</taxon>
        <taxon>Euteleostomi</taxon>
        <taxon>Actinopterygii</taxon>
        <taxon>Neopterygii</taxon>
        <taxon>Teleostei</taxon>
        <taxon>Neoteleostei</taxon>
        <taxon>Acanthomorphata</taxon>
        <taxon>Gobiaria</taxon>
        <taxon>Gobiiformes</taxon>
        <taxon>Gobioidei</taxon>
        <taxon>Gobiidae</taxon>
        <taxon>Gobiinae</taxon>
        <taxon>Knipowitschia</taxon>
    </lineage>
</organism>